<sequence>MKRIITAAITGGIHTPAMSPYLPITPKQIAEEAVRAYEVGAAVAHIHARDPETGRPIANMDYFGEIAAYVKSRCDMILCFTTGGGMGMTTEERIKVVQTLEPELASCNSGSLNFALFHVLDHMEHFKHDWEKDYLAASEDIIFPNTFKTLREYTEEFDHCNTKPELEIYDIGMINNVAFMVNKEHLKKPVYLQFVMGILGGIQPTVDNLLYMYNTAKELIGNFEWSVCAAGKNQIKMCNMALLMGGHARVGLEDNLYLEKGQLAKSNAEQVEKIVRIAGELGIEPATPNEAREILGLKGLDRVKY</sequence>
<evidence type="ECO:0000256" key="1">
    <source>
        <dbReference type="ARBA" id="ARBA00001947"/>
    </source>
</evidence>
<dbReference type="EMBL" id="CP121694">
    <property type="protein sequence ID" value="WRO21172.1"/>
    <property type="molecule type" value="Genomic_DNA"/>
</dbReference>
<gene>
    <name evidence="5" type="ORF">MFMK1_000968</name>
</gene>
<dbReference type="GO" id="GO:0046872">
    <property type="term" value="F:metal ion binding"/>
    <property type="evidence" value="ECO:0007669"/>
    <property type="project" value="UniProtKB-KW"/>
</dbReference>
<dbReference type="InterPro" id="IPR013785">
    <property type="entry name" value="Aldolase_TIM"/>
</dbReference>
<keyword evidence="3" id="KW-0479">Metal-binding</keyword>
<dbReference type="Proteomes" id="UP001329915">
    <property type="component" value="Chromosome"/>
</dbReference>
<dbReference type="InterPro" id="IPR008567">
    <property type="entry name" value="BKACE"/>
</dbReference>
<accession>A0AAU0ULT3</accession>
<dbReference type="PANTHER" id="PTHR37418:SF2">
    <property type="entry name" value="3-KETO-5-AMINOHEXANOATE CLEAVAGE ENZYME"/>
    <property type="match status" value="1"/>
</dbReference>
<dbReference type="RefSeq" id="WP_366924028.1">
    <property type="nucleotide sequence ID" value="NZ_CP121694.1"/>
</dbReference>
<dbReference type="PANTHER" id="PTHR37418">
    <property type="entry name" value="3-KETO-5-AMINOHEXANOATE CLEAVAGE ENZYME-RELATED"/>
    <property type="match status" value="1"/>
</dbReference>
<evidence type="ECO:0000313" key="6">
    <source>
        <dbReference type="Proteomes" id="UP001329915"/>
    </source>
</evidence>
<proteinExistence type="predicted"/>
<keyword evidence="6" id="KW-1185">Reference proteome</keyword>
<comment type="cofactor">
    <cofactor evidence="1">
        <name>Zn(2+)</name>
        <dbReference type="ChEBI" id="CHEBI:29105"/>
    </cofactor>
</comment>
<dbReference type="AlphaFoldDB" id="A0AAU0ULT3"/>
<evidence type="ECO:0000313" key="5">
    <source>
        <dbReference type="EMBL" id="WRO21172.1"/>
    </source>
</evidence>
<name>A0AAU0ULT3_9FIRM</name>
<protein>
    <submittedName>
        <fullName evidence="5">3-keto-5-aminohexanoate cleavage protein</fullName>
    </submittedName>
</protein>
<dbReference type="Pfam" id="PF05853">
    <property type="entry name" value="BKACE"/>
    <property type="match status" value="1"/>
</dbReference>
<dbReference type="Gene3D" id="3.20.20.70">
    <property type="entry name" value="Aldolase class I"/>
    <property type="match status" value="1"/>
</dbReference>
<dbReference type="GO" id="GO:0043720">
    <property type="term" value="F:3-keto-5-aminohexanoate cleavage activity"/>
    <property type="evidence" value="ECO:0007669"/>
    <property type="project" value="InterPro"/>
</dbReference>
<keyword evidence="4" id="KW-0862">Zinc</keyword>
<evidence type="ECO:0000256" key="3">
    <source>
        <dbReference type="ARBA" id="ARBA00022723"/>
    </source>
</evidence>
<keyword evidence="2" id="KW-0808">Transferase</keyword>
<evidence type="ECO:0000256" key="2">
    <source>
        <dbReference type="ARBA" id="ARBA00022679"/>
    </source>
</evidence>
<organism evidence="5 6">
    <name type="scientific">Metallumcola ferriviriculae</name>
    <dbReference type="NCBI Taxonomy" id="3039180"/>
    <lineage>
        <taxon>Bacteria</taxon>
        <taxon>Bacillati</taxon>
        <taxon>Bacillota</taxon>
        <taxon>Clostridia</taxon>
        <taxon>Neomoorellales</taxon>
        <taxon>Desulfitibacteraceae</taxon>
        <taxon>Metallumcola</taxon>
    </lineage>
</organism>
<evidence type="ECO:0000256" key="4">
    <source>
        <dbReference type="ARBA" id="ARBA00022833"/>
    </source>
</evidence>
<reference evidence="5 6" key="1">
    <citation type="submission" date="2023-04" db="EMBL/GenBank/DDBJ databases">
        <authorList>
            <person name="Hsu D."/>
        </authorList>
    </citation>
    <scope>NUCLEOTIDE SEQUENCE [LARGE SCALE GENOMIC DNA]</scope>
    <source>
        <strain evidence="5 6">MK1</strain>
    </source>
</reference>
<dbReference type="KEGG" id="dbc:MFMK1_000968"/>